<evidence type="ECO:0000313" key="5">
    <source>
        <dbReference type="Proteomes" id="UP000282087"/>
    </source>
</evidence>
<sequence length="685" mass="74650">MVRSRIVLILFAVITTTTRAIDWSFWNDDNDVNTSTDTEILSPETLTNMMGSDYMDRVKALVFASKDSSAATDNSPTTTPPSTDFSSLSPSMIKTVVAPSAATDNSPTTMPPSTDSSPLSPSMIKTVVALSAATDNSPTTKPPSTDTSSSLPSMIGTVVAPSRALPHSALSSRMPPENAIATPATVTRNFRSSYRNWVGPWSQSASSACYREAHIMKTCPSNYDRNDLTNTCWTQCPMDYPVECDMQCIQQNNDCARENAAKISAIAMSTLSMATLGVFGEIENLGRKAGWAIRCVNMLMTATRAIIRFTRNQMVLDPQTSQEKLLLLLYQTNWVVADLPATIYRCTGRPVPPNLLLARQLMPTVQYILLLVLGYSDTIISDWKHFKAFMTSANFTEAASKITEGEISSLETAMKQKSTCSDDLSSAMNLVWMTISEYREKNPDISEAEVRLKISQSDLMLYDIPTVTNNCMSQMISESNEATAYNTRETLRKTFGVVINDLIKHGRSDNGTSMAAKHSTYLWVDTALTLISCTGLEAADLSVVFSEFLQTVCGPTQFMGEIDDGTDAATLGLNALKKAFKNSTSSWTRIGDGVVIVNFKSNDIEDVTVNIMSGGNKIDEVNVKAGGTAQWNSTVKALGGKTLYLDRWHTNILGISNTGGGSLMLWVPIAREGGHLEIEAQLNPT</sequence>
<dbReference type="EMBL" id="QKXF01000086">
    <property type="protein sequence ID" value="RQM17916.1"/>
    <property type="molecule type" value="Genomic_DNA"/>
</dbReference>
<organism evidence="3 5">
    <name type="scientific">Peronospora effusa</name>
    <dbReference type="NCBI Taxonomy" id="542832"/>
    <lineage>
        <taxon>Eukaryota</taxon>
        <taxon>Sar</taxon>
        <taxon>Stramenopiles</taxon>
        <taxon>Oomycota</taxon>
        <taxon>Peronosporomycetes</taxon>
        <taxon>Peronosporales</taxon>
        <taxon>Peronosporaceae</taxon>
        <taxon>Peronospora</taxon>
    </lineage>
</organism>
<feature type="chain" id="PRO_5036085820" evidence="2">
    <location>
        <begin position="21"/>
        <end position="685"/>
    </location>
</feature>
<feature type="compositionally biased region" description="Low complexity" evidence="1">
    <location>
        <begin position="106"/>
        <end position="120"/>
    </location>
</feature>
<keyword evidence="5" id="KW-1185">Reference proteome</keyword>
<dbReference type="VEuPathDB" id="FungiDB:DD237_002636"/>
<gene>
    <name evidence="4" type="ORF">DD237_002636</name>
    <name evidence="3" type="ORF">DD238_005948</name>
</gene>
<dbReference type="Proteomes" id="UP000286097">
    <property type="component" value="Unassembled WGS sequence"/>
</dbReference>
<accession>A0A3M6VT33</accession>
<feature type="region of interest" description="Disordered" evidence="1">
    <location>
        <begin position="132"/>
        <end position="152"/>
    </location>
</feature>
<dbReference type="AlphaFoldDB" id="A0A3M6VT33"/>
<feature type="signal peptide" evidence="2">
    <location>
        <begin position="1"/>
        <end position="20"/>
    </location>
</feature>
<feature type="region of interest" description="Disordered" evidence="1">
    <location>
        <begin position="67"/>
        <end position="120"/>
    </location>
</feature>
<evidence type="ECO:0000313" key="6">
    <source>
        <dbReference type="Proteomes" id="UP000286097"/>
    </source>
</evidence>
<keyword evidence="2" id="KW-0732">Signal</keyword>
<evidence type="ECO:0000256" key="2">
    <source>
        <dbReference type="SAM" id="SignalP"/>
    </source>
</evidence>
<dbReference type="STRING" id="542832.A0A3M6VT33"/>
<proteinExistence type="predicted"/>
<feature type="compositionally biased region" description="Low complexity" evidence="1">
    <location>
        <begin position="67"/>
        <end position="91"/>
    </location>
</feature>
<comment type="caution">
    <text evidence="3">The sequence shown here is derived from an EMBL/GenBank/DDBJ whole genome shotgun (WGS) entry which is preliminary data.</text>
</comment>
<dbReference type="EMBL" id="QLLG01000034">
    <property type="protein sequence ID" value="RMX69191.1"/>
    <property type="molecule type" value="Genomic_DNA"/>
</dbReference>
<evidence type="ECO:0000256" key="1">
    <source>
        <dbReference type="SAM" id="MobiDB-lite"/>
    </source>
</evidence>
<name>A0A3M6VT33_9STRA</name>
<dbReference type="Proteomes" id="UP000282087">
    <property type="component" value="Unassembled WGS sequence"/>
</dbReference>
<feature type="compositionally biased region" description="Low complexity" evidence="1">
    <location>
        <begin position="137"/>
        <end position="152"/>
    </location>
</feature>
<protein>
    <submittedName>
        <fullName evidence="3">Uncharacterized protein</fullName>
    </submittedName>
</protein>
<evidence type="ECO:0000313" key="4">
    <source>
        <dbReference type="EMBL" id="RQM17916.1"/>
    </source>
</evidence>
<reference evidence="5 6" key="1">
    <citation type="submission" date="2018-06" db="EMBL/GenBank/DDBJ databases">
        <title>Comparative genomics of downy mildews reveals potential adaptations to biotrophy.</title>
        <authorList>
            <person name="Fletcher K."/>
            <person name="Klosterman S.J."/>
            <person name="Derevnina L."/>
            <person name="Martin F."/>
            <person name="Koike S."/>
            <person name="Reyes Chin-Wo S."/>
            <person name="Mou B."/>
            <person name="Michelmore R."/>
        </authorList>
    </citation>
    <scope>NUCLEOTIDE SEQUENCE [LARGE SCALE GENOMIC DNA]</scope>
    <source>
        <strain evidence="4 6">R13</strain>
        <strain evidence="3 5">R14</strain>
    </source>
</reference>
<evidence type="ECO:0000313" key="3">
    <source>
        <dbReference type="EMBL" id="RMX69191.1"/>
    </source>
</evidence>